<reference evidence="11 12" key="1">
    <citation type="journal article" date="2024" name="G3 (Bethesda)">
        <title>Genome assembly of Hibiscus sabdariffa L. provides insights into metabolisms of medicinal natural products.</title>
        <authorList>
            <person name="Kim T."/>
        </authorList>
    </citation>
    <scope>NUCLEOTIDE SEQUENCE [LARGE SCALE GENOMIC DNA]</scope>
    <source>
        <strain evidence="11">TK-2024</strain>
        <tissue evidence="11">Old leaves</tissue>
    </source>
</reference>
<dbReference type="SUPFAM" id="SSF101936">
    <property type="entry name" value="DNA-binding pseudobarrel domain"/>
    <property type="match status" value="1"/>
</dbReference>
<evidence type="ECO:0000256" key="4">
    <source>
        <dbReference type="ARBA" id="ARBA00023125"/>
    </source>
</evidence>
<dbReference type="PROSITE" id="PS50863">
    <property type="entry name" value="B3"/>
    <property type="match status" value="1"/>
</dbReference>
<keyword evidence="3 8" id="KW-0805">Transcription regulation</keyword>
<dbReference type="Gene3D" id="2.40.330.10">
    <property type="entry name" value="DNA-binding pseudobarrel domain"/>
    <property type="match status" value="1"/>
</dbReference>
<proteinExistence type="inferred from homology"/>
<sequence length="462" mass="51559">MQLGGHDLKESRAQPWTGGGNYQAGVRGANGIRYPSSPSRKRWILGAVRIDPCSAVANALSIPPGEEQSQHLTSVPTAMEFQNSPFTSPTTPSEPETETALYTALWHACAGPLLTVPGAGQLVEASKNQLPRFNLPSKILCRVINVQLKAEPDTDEVCAQVTLLPEPVQDENGAKTEPPIPPLPEMRLLSYCKILTPSDTSIHGGFSVPKRHADQCFPPLVRLHLFTHFVLSSPYLTLVYYNSELLVSQDMSMQNPKQELVAKDLLGNEWRFEHVLKGQPRRHLLVGGWRDFIVSKRLVVGDAFVFLRGENGELLVGVRRAMRPNSNATSSTSSSDPIPPDVIENAWKAYTTRTLFTINYKPRRCPAEFIVPFDRLMESMNINYSIGMRFQMRFESKEALDLDQKFNGTIVGIEDADPIRWMDSKWRCLKVKWDQNETSDAPLPERVSPWQIEPDLAATGAA</sequence>
<comment type="function">
    <text evidence="8">Auxin response factors (ARFs) are transcriptional factors that bind specifically to the DNA sequence 5'-TGTCTC-3' found in the auxin-responsive promoter elements (AuxREs).</text>
</comment>
<feature type="compositionally biased region" description="Basic and acidic residues" evidence="9">
    <location>
        <begin position="1"/>
        <end position="12"/>
    </location>
</feature>
<accession>A0ABR2RIC1</accession>
<keyword evidence="12" id="KW-1185">Reference proteome</keyword>
<feature type="region of interest" description="Disordered" evidence="9">
    <location>
        <begin position="1"/>
        <end position="33"/>
    </location>
</feature>
<protein>
    <recommendedName>
        <fullName evidence="8">Auxin response factor</fullName>
    </recommendedName>
</protein>
<dbReference type="Gene3D" id="2.30.30.1040">
    <property type="match status" value="1"/>
</dbReference>
<comment type="subcellular location">
    <subcellularLocation>
        <location evidence="1 8">Nucleus</location>
    </subcellularLocation>
</comment>
<dbReference type="InterPro" id="IPR015300">
    <property type="entry name" value="DNA-bd_pseudobarrel_sf"/>
</dbReference>
<comment type="caution">
    <text evidence="11">The sequence shown here is derived from an EMBL/GenBank/DDBJ whole genome shotgun (WGS) entry which is preliminary data.</text>
</comment>
<dbReference type="Pfam" id="PF02362">
    <property type="entry name" value="B3"/>
    <property type="match status" value="1"/>
</dbReference>
<dbReference type="InterPro" id="IPR003340">
    <property type="entry name" value="B3_DNA-bd"/>
</dbReference>
<evidence type="ECO:0000256" key="3">
    <source>
        <dbReference type="ARBA" id="ARBA00023015"/>
    </source>
</evidence>
<evidence type="ECO:0000256" key="1">
    <source>
        <dbReference type="ARBA" id="ARBA00004123"/>
    </source>
</evidence>
<evidence type="ECO:0000259" key="10">
    <source>
        <dbReference type="PROSITE" id="PS50863"/>
    </source>
</evidence>
<dbReference type="Pfam" id="PF06507">
    <property type="entry name" value="ARF_AD"/>
    <property type="match status" value="1"/>
</dbReference>
<keyword evidence="5 8" id="KW-0804">Transcription</keyword>
<dbReference type="EMBL" id="JBBPBN010000022">
    <property type="protein sequence ID" value="KAK9012563.1"/>
    <property type="molecule type" value="Genomic_DNA"/>
</dbReference>
<keyword evidence="7 8" id="KW-0927">Auxin signaling pathway</keyword>
<dbReference type="PANTHER" id="PTHR31384">
    <property type="entry name" value="AUXIN RESPONSE FACTOR 4-RELATED"/>
    <property type="match status" value="1"/>
</dbReference>
<dbReference type="Proteomes" id="UP001396334">
    <property type="component" value="Unassembled WGS sequence"/>
</dbReference>
<dbReference type="CDD" id="cd10017">
    <property type="entry name" value="B3_DNA"/>
    <property type="match status" value="1"/>
</dbReference>
<evidence type="ECO:0000313" key="12">
    <source>
        <dbReference type="Proteomes" id="UP001396334"/>
    </source>
</evidence>
<evidence type="ECO:0000256" key="8">
    <source>
        <dbReference type="RuleBase" id="RU004561"/>
    </source>
</evidence>
<evidence type="ECO:0000313" key="11">
    <source>
        <dbReference type="EMBL" id="KAK9012563.1"/>
    </source>
</evidence>
<comment type="subunit">
    <text evidence="8">Homodimers and heterodimers.</text>
</comment>
<dbReference type="SMART" id="SM01019">
    <property type="entry name" value="B3"/>
    <property type="match status" value="1"/>
</dbReference>
<evidence type="ECO:0000256" key="7">
    <source>
        <dbReference type="ARBA" id="ARBA00023294"/>
    </source>
</evidence>
<name>A0ABR2RIC1_9ROSI</name>
<dbReference type="InterPro" id="IPR044835">
    <property type="entry name" value="ARF_plant"/>
</dbReference>
<organism evidence="11 12">
    <name type="scientific">Hibiscus sabdariffa</name>
    <name type="common">roselle</name>
    <dbReference type="NCBI Taxonomy" id="183260"/>
    <lineage>
        <taxon>Eukaryota</taxon>
        <taxon>Viridiplantae</taxon>
        <taxon>Streptophyta</taxon>
        <taxon>Embryophyta</taxon>
        <taxon>Tracheophyta</taxon>
        <taxon>Spermatophyta</taxon>
        <taxon>Magnoliopsida</taxon>
        <taxon>eudicotyledons</taxon>
        <taxon>Gunneridae</taxon>
        <taxon>Pentapetalae</taxon>
        <taxon>rosids</taxon>
        <taxon>malvids</taxon>
        <taxon>Malvales</taxon>
        <taxon>Malvaceae</taxon>
        <taxon>Malvoideae</taxon>
        <taxon>Hibiscus</taxon>
    </lineage>
</organism>
<evidence type="ECO:0000256" key="2">
    <source>
        <dbReference type="ARBA" id="ARBA00007853"/>
    </source>
</evidence>
<keyword evidence="4 8" id="KW-0238">DNA-binding</keyword>
<dbReference type="InterPro" id="IPR010525">
    <property type="entry name" value="ARF_dom"/>
</dbReference>
<evidence type="ECO:0000256" key="5">
    <source>
        <dbReference type="ARBA" id="ARBA00023163"/>
    </source>
</evidence>
<evidence type="ECO:0000256" key="9">
    <source>
        <dbReference type="SAM" id="MobiDB-lite"/>
    </source>
</evidence>
<feature type="domain" description="TF-B3" evidence="10">
    <location>
        <begin position="259"/>
        <end position="322"/>
    </location>
</feature>
<dbReference type="PANTHER" id="PTHR31384:SF79">
    <property type="entry name" value="AUXIN RESPONSE FACTOR 2"/>
    <property type="match status" value="1"/>
</dbReference>
<gene>
    <name evidence="11" type="ORF">V6N11_040608</name>
</gene>
<evidence type="ECO:0000256" key="6">
    <source>
        <dbReference type="ARBA" id="ARBA00023242"/>
    </source>
</evidence>
<comment type="similarity">
    <text evidence="2 8">Belongs to the ARF family.</text>
</comment>
<keyword evidence="6 8" id="KW-0539">Nucleus</keyword>